<accession>A0A9Q3H8W3</accession>
<evidence type="ECO:0000313" key="1">
    <source>
        <dbReference type="EMBL" id="MBW0495597.1"/>
    </source>
</evidence>
<evidence type="ECO:0000313" key="2">
    <source>
        <dbReference type="Proteomes" id="UP000765509"/>
    </source>
</evidence>
<proteinExistence type="predicted"/>
<organism evidence="1 2">
    <name type="scientific">Austropuccinia psidii MF-1</name>
    <dbReference type="NCBI Taxonomy" id="1389203"/>
    <lineage>
        <taxon>Eukaryota</taxon>
        <taxon>Fungi</taxon>
        <taxon>Dikarya</taxon>
        <taxon>Basidiomycota</taxon>
        <taxon>Pucciniomycotina</taxon>
        <taxon>Pucciniomycetes</taxon>
        <taxon>Pucciniales</taxon>
        <taxon>Sphaerophragmiaceae</taxon>
        <taxon>Austropuccinia</taxon>
    </lineage>
</organism>
<name>A0A9Q3H8W3_9BASI</name>
<gene>
    <name evidence="1" type="ORF">O181_035312</name>
</gene>
<dbReference type="AlphaFoldDB" id="A0A9Q3H8W3"/>
<comment type="caution">
    <text evidence="1">The sequence shown here is derived from an EMBL/GenBank/DDBJ whole genome shotgun (WGS) entry which is preliminary data.</text>
</comment>
<keyword evidence="2" id="KW-1185">Reference proteome</keyword>
<sequence>MRRVAAEDSLELRIFLTTFSTTFLKKFWKNSLTDSLEDVREEVRDGFPGWFLGESWENPLEKFLVNFLKDRSPEEEQAGGQER</sequence>
<protein>
    <submittedName>
        <fullName evidence="1">Uncharacterized protein</fullName>
    </submittedName>
</protein>
<dbReference type="Proteomes" id="UP000765509">
    <property type="component" value="Unassembled WGS sequence"/>
</dbReference>
<dbReference type="EMBL" id="AVOT02013188">
    <property type="protein sequence ID" value="MBW0495597.1"/>
    <property type="molecule type" value="Genomic_DNA"/>
</dbReference>
<reference evidence="1" key="1">
    <citation type="submission" date="2021-03" db="EMBL/GenBank/DDBJ databases">
        <title>Draft genome sequence of rust myrtle Austropuccinia psidii MF-1, a brazilian biotype.</title>
        <authorList>
            <person name="Quecine M.C."/>
            <person name="Pachon D.M.R."/>
            <person name="Bonatelli M.L."/>
            <person name="Correr F.H."/>
            <person name="Franceschini L.M."/>
            <person name="Leite T.F."/>
            <person name="Margarido G.R.A."/>
            <person name="Almeida C.A."/>
            <person name="Ferrarezi J.A."/>
            <person name="Labate C.A."/>
        </authorList>
    </citation>
    <scope>NUCLEOTIDE SEQUENCE</scope>
    <source>
        <strain evidence="1">MF-1</strain>
    </source>
</reference>